<dbReference type="AlphaFoldDB" id="A0A5M3WDA7"/>
<organism evidence="2 3">
    <name type="scientific">Acrocarpospora corrugata</name>
    <dbReference type="NCBI Taxonomy" id="35763"/>
    <lineage>
        <taxon>Bacteria</taxon>
        <taxon>Bacillati</taxon>
        <taxon>Actinomycetota</taxon>
        <taxon>Actinomycetes</taxon>
        <taxon>Streptosporangiales</taxon>
        <taxon>Streptosporangiaceae</taxon>
        <taxon>Acrocarpospora</taxon>
    </lineage>
</organism>
<dbReference type="PANTHER" id="PTHR33164">
    <property type="entry name" value="TRANSCRIPTIONAL REGULATOR, MARR FAMILY"/>
    <property type="match status" value="1"/>
</dbReference>
<dbReference type="PRINTS" id="PR00598">
    <property type="entry name" value="HTHMARR"/>
</dbReference>
<dbReference type="GO" id="GO:0003700">
    <property type="term" value="F:DNA-binding transcription factor activity"/>
    <property type="evidence" value="ECO:0007669"/>
    <property type="project" value="InterPro"/>
</dbReference>
<protein>
    <submittedName>
        <fullName evidence="2">MarR family transcriptional regulator</fullName>
    </submittedName>
</protein>
<proteinExistence type="predicted"/>
<reference evidence="2 3" key="1">
    <citation type="submission" date="2019-10" db="EMBL/GenBank/DDBJ databases">
        <title>Whole genome shotgun sequence of Acrocarpospora corrugata NBRC 13972.</title>
        <authorList>
            <person name="Ichikawa N."/>
            <person name="Kimura A."/>
            <person name="Kitahashi Y."/>
            <person name="Komaki H."/>
            <person name="Oguchi A."/>
        </authorList>
    </citation>
    <scope>NUCLEOTIDE SEQUENCE [LARGE SCALE GENOMIC DNA]</scope>
    <source>
        <strain evidence="2 3">NBRC 13972</strain>
    </source>
</reference>
<dbReference type="SMART" id="SM00347">
    <property type="entry name" value="HTH_MARR"/>
    <property type="match status" value="1"/>
</dbReference>
<feature type="domain" description="HTH marR-type" evidence="1">
    <location>
        <begin position="4"/>
        <end position="136"/>
    </location>
</feature>
<dbReference type="OrthoDB" id="4807076at2"/>
<dbReference type="RefSeq" id="WP_155342167.1">
    <property type="nucleotide sequence ID" value="NZ_BAAABN010000035.1"/>
</dbReference>
<dbReference type="InterPro" id="IPR039422">
    <property type="entry name" value="MarR/SlyA-like"/>
</dbReference>
<keyword evidence="3" id="KW-1185">Reference proteome</keyword>
<accession>A0A5M3WDA7</accession>
<dbReference type="InterPro" id="IPR036390">
    <property type="entry name" value="WH_DNA-bd_sf"/>
</dbReference>
<evidence type="ECO:0000313" key="2">
    <source>
        <dbReference type="EMBL" id="GES06250.1"/>
    </source>
</evidence>
<dbReference type="Proteomes" id="UP000334990">
    <property type="component" value="Unassembled WGS sequence"/>
</dbReference>
<dbReference type="PROSITE" id="PS50995">
    <property type="entry name" value="HTH_MARR_2"/>
    <property type="match status" value="1"/>
</dbReference>
<dbReference type="InterPro" id="IPR036388">
    <property type="entry name" value="WH-like_DNA-bd_sf"/>
</dbReference>
<dbReference type="EMBL" id="BLAD01000142">
    <property type="protein sequence ID" value="GES06250.1"/>
    <property type="molecule type" value="Genomic_DNA"/>
</dbReference>
<name>A0A5M3WDA7_9ACTN</name>
<dbReference type="Gene3D" id="1.10.10.10">
    <property type="entry name" value="Winged helix-like DNA-binding domain superfamily/Winged helix DNA-binding domain"/>
    <property type="match status" value="1"/>
</dbReference>
<dbReference type="SUPFAM" id="SSF46785">
    <property type="entry name" value="Winged helix' DNA-binding domain"/>
    <property type="match status" value="1"/>
</dbReference>
<gene>
    <name evidence="2" type="primary">marR_3</name>
    <name evidence="2" type="ORF">Acor_83190</name>
</gene>
<evidence type="ECO:0000259" key="1">
    <source>
        <dbReference type="PROSITE" id="PS50995"/>
    </source>
</evidence>
<comment type="caution">
    <text evidence="2">The sequence shown here is derived from an EMBL/GenBank/DDBJ whole genome shotgun (WGS) entry which is preliminary data.</text>
</comment>
<dbReference type="PANTHER" id="PTHR33164:SF103">
    <property type="entry name" value="REGULATORY PROTEIN MARR"/>
    <property type="match status" value="1"/>
</dbReference>
<dbReference type="GO" id="GO:0006950">
    <property type="term" value="P:response to stress"/>
    <property type="evidence" value="ECO:0007669"/>
    <property type="project" value="TreeGrafter"/>
</dbReference>
<dbReference type="InterPro" id="IPR000835">
    <property type="entry name" value="HTH_MarR-typ"/>
</dbReference>
<dbReference type="Pfam" id="PF12802">
    <property type="entry name" value="MarR_2"/>
    <property type="match status" value="1"/>
</dbReference>
<evidence type="ECO:0000313" key="3">
    <source>
        <dbReference type="Proteomes" id="UP000334990"/>
    </source>
</evidence>
<sequence>MSTPTELGELLGGAWRAFSRRGQARFSEHGLSAARVRLLVSLAAVPNVRMRDLADRLGVSGRAITPLVDALEADGLVARHADPADRRAFRLGLTEAGTAQLQRIEELQRTISAEIFSGLTAEQRDQLGMLLMAFLTSADTQPDQACPERA</sequence>